<dbReference type="AlphaFoldDB" id="A0A401FZ11"/>
<dbReference type="Proteomes" id="UP000288096">
    <property type="component" value="Unassembled WGS sequence"/>
</dbReference>
<dbReference type="Gene3D" id="3.40.50.300">
    <property type="entry name" value="P-loop containing nucleotide triphosphate hydrolases"/>
    <property type="match status" value="1"/>
</dbReference>
<organism evidence="4 5">
    <name type="scientific">Desulfonema ishimotonii</name>
    <dbReference type="NCBI Taxonomy" id="45657"/>
    <lineage>
        <taxon>Bacteria</taxon>
        <taxon>Pseudomonadati</taxon>
        <taxon>Thermodesulfobacteriota</taxon>
        <taxon>Desulfobacteria</taxon>
        <taxon>Desulfobacterales</taxon>
        <taxon>Desulfococcaceae</taxon>
        <taxon>Desulfonema</taxon>
    </lineage>
</organism>
<keyword evidence="5" id="KW-1185">Reference proteome</keyword>
<dbReference type="InterPro" id="IPR027417">
    <property type="entry name" value="P-loop_NTPase"/>
</dbReference>
<reference evidence="5" key="1">
    <citation type="submission" date="2017-11" db="EMBL/GenBank/DDBJ databases">
        <authorList>
            <person name="Watanabe M."/>
            <person name="Kojima H."/>
        </authorList>
    </citation>
    <scope>NUCLEOTIDE SEQUENCE [LARGE SCALE GENOMIC DNA]</scope>
    <source>
        <strain evidence="5">Tokyo 01</strain>
    </source>
</reference>
<dbReference type="PANTHER" id="PTHR11783">
    <property type="entry name" value="SULFOTRANSFERASE SULT"/>
    <property type="match status" value="1"/>
</dbReference>
<dbReference type="InterPro" id="IPR000863">
    <property type="entry name" value="Sulfotransferase_dom"/>
</dbReference>
<evidence type="ECO:0000256" key="1">
    <source>
        <dbReference type="ARBA" id="ARBA00005771"/>
    </source>
</evidence>
<dbReference type="SUPFAM" id="SSF52540">
    <property type="entry name" value="P-loop containing nucleoside triphosphate hydrolases"/>
    <property type="match status" value="1"/>
</dbReference>
<evidence type="ECO:0000256" key="2">
    <source>
        <dbReference type="ARBA" id="ARBA00022679"/>
    </source>
</evidence>
<dbReference type="RefSeq" id="WP_124329402.1">
    <property type="nucleotide sequence ID" value="NZ_BEXT01000001.1"/>
</dbReference>
<evidence type="ECO:0000259" key="3">
    <source>
        <dbReference type="Pfam" id="PF00685"/>
    </source>
</evidence>
<proteinExistence type="inferred from homology"/>
<keyword evidence="2" id="KW-0808">Transferase</keyword>
<evidence type="ECO:0000313" key="5">
    <source>
        <dbReference type="Proteomes" id="UP000288096"/>
    </source>
</evidence>
<dbReference type="GO" id="GO:0008146">
    <property type="term" value="F:sulfotransferase activity"/>
    <property type="evidence" value="ECO:0007669"/>
    <property type="project" value="InterPro"/>
</dbReference>
<dbReference type="Pfam" id="PF00685">
    <property type="entry name" value="Sulfotransfer_1"/>
    <property type="match status" value="1"/>
</dbReference>
<name>A0A401FZ11_9BACT</name>
<dbReference type="OrthoDB" id="9804504at2"/>
<dbReference type="EMBL" id="BEXT01000001">
    <property type="protein sequence ID" value="GBC62208.1"/>
    <property type="molecule type" value="Genomic_DNA"/>
</dbReference>
<protein>
    <recommendedName>
        <fullName evidence="3">Sulfotransferase domain-containing protein</fullName>
    </recommendedName>
</protein>
<reference evidence="5" key="2">
    <citation type="submission" date="2019-01" db="EMBL/GenBank/DDBJ databases">
        <title>Genome sequence of Desulfonema ishimotonii strain Tokyo 01.</title>
        <authorList>
            <person name="Fukui M."/>
        </authorList>
    </citation>
    <scope>NUCLEOTIDE SEQUENCE [LARGE SCALE GENOMIC DNA]</scope>
    <source>
        <strain evidence="5">Tokyo 01</strain>
    </source>
</reference>
<comment type="caution">
    <text evidence="4">The sequence shown here is derived from an EMBL/GenBank/DDBJ whole genome shotgun (WGS) entry which is preliminary data.</text>
</comment>
<feature type="domain" description="Sulfotransferase" evidence="3">
    <location>
        <begin position="77"/>
        <end position="243"/>
    </location>
</feature>
<sequence length="268" mass="31772">MNPVMSRMNTYVRHFMIYNLANRIPLYIITEYPKSGGSWVGQMLEKALEVPFPRNRFPVFGKSIMHGHYLNPGKMKNVVVVWRDGRDVLVSWYYHCLFVHEYGNERIVRRTRRELAFESYENIRANLPRFIEYAFTRQPNPHFSWTDFVGKWAGRRDVIHVRYEDIHSDTAGELRRIILELGGRSVSPKTAEQIAREFSFARQSREGRSRGKSFLRKGIVGDWRNHFSAEARIAFDRYAGDALIRLGYEKDHRWMTDETAYREQDRLS</sequence>
<gene>
    <name evidence="4" type="ORF">DENIS_3177</name>
</gene>
<evidence type="ECO:0000313" key="4">
    <source>
        <dbReference type="EMBL" id="GBC62208.1"/>
    </source>
</evidence>
<comment type="similarity">
    <text evidence="1">Belongs to the sulfotransferase 1 family.</text>
</comment>
<accession>A0A401FZ11</accession>